<dbReference type="InterPro" id="IPR036388">
    <property type="entry name" value="WH-like_DNA-bd_sf"/>
</dbReference>
<protein>
    <submittedName>
        <fullName evidence="5">DNA-binding FadR family transcriptional regulator</fullName>
    </submittedName>
</protein>
<evidence type="ECO:0000313" key="6">
    <source>
        <dbReference type="Proteomes" id="UP001242480"/>
    </source>
</evidence>
<dbReference type="GO" id="GO:0003677">
    <property type="term" value="F:DNA binding"/>
    <property type="evidence" value="ECO:0007669"/>
    <property type="project" value="UniProtKB-KW"/>
</dbReference>
<dbReference type="Pfam" id="PF00392">
    <property type="entry name" value="GntR"/>
    <property type="match status" value="1"/>
</dbReference>
<evidence type="ECO:0000313" key="5">
    <source>
        <dbReference type="EMBL" id="MDQ0475177.1"/>
    </source>
</evidence>
<dbReference type="Pfam" id="PF07729">
    <property type="entry name" value="FCD"/>
    <property type="match status" value="1"/>
</dbReference>
<dbReference type="SUPFAM" id="SSF48008">
    <property type="entry name" value="GntR ligand-binding domain-like"/>
    <property type="match status" value="1"/>
</dbReference>
<keyword evidence="6" id="KW-1185">Reference proteome</keyword>
<accession>A0ABU0JLK2</accession>
<proteinExistence type="predicted"/>
<dbReference type="Gene3D" id="1.10.10.10">
    <property type="entry name" value="Winged helix-like DNA-binding domain superfamily/Winged helix DNA-binding domain"/>
    <property type="match status" value="1"/>
</dbReference>
<dbReference type="InterPro" id="IPR011711">
    <property type="entry name" value="GntR_C"/>
</dbReference>
<dbReference type="SUPFAM" id="SSF46785">
    <property type="entry name" value="Winged helix' DNA-binding domain"/>
    <property type="match status" value="1"/>
</dbReference>
<evidence type="ECO:0000256" key="3">
    <source>
        <dbReference type="ARBA" id="ARBA00023163"/>
    </source>
</evidence>
<dbReference type="Proteomes" id="UP001242480">
    <property type="component" value="Unassembled WGS sequence"/>
</dbReference>
<sequence length="235" mass="25494">MDESATPAGGLVGRVMDEVNAFIRDNELGPGAVIPSESSFAERTGVSRAVAREAFRAMSALKLIDVGNGRRAKVAPADESVVSFMIDHAVRTRQVTVQQILDVRRTIELRTVALAALRRTDREAREIDGIAAEMRTSFAQPERVMELDIAFHEAIARASRNPLFVLLVGAFRVVTRQTWSIGWASRPSDAGRHQSVDGHALIAAAIVARDVRGAETAMADHFDLTVKVLLNAGVN</sequence>
<keyword evidence="2 5" id="KW-0238">DNA-binding</keyword>
<keyword evidence="3" id="KW-0804">Transcription</keyword>
<dbReference type="SMART" id="SM00895">
    <property type="entry name" value="FCD"/>
    <property type="match status" value="1"/>
</dbReference>
<name>A0ABU0JLK2_9HYPH</name>
<dbReference type="InterPro" id="IPR036390">
    <property type="entry name" value="WH_DNA-bd_sf"/>
</dbReference>
<keyword evidence="1" id="KW-0805">Transcription regulation</keyword>
<dbReference type="InterPro" id="IPR008920">
    <property type="entry name" value="TF_FadR/GntR_C"/>
</dbReference>
<evidence type="ECO:0000256" key="2">
    <source>
        <dbReference type="ARBA" id="ARBA00023125"/>
    </source>
</evidence>
<dbReference type="InterPro" id="IPR000524">
    <property type="entry name" value="Tscrpt_reg_HTH_GntR"/>
</dbReference>
<dbReference type="PANTHER" id="PTHR43537">
    <property type="entry name" value="TRANSCRIPTIONAL REGULATOR, GNTR FAMILY"/>
    <property type="match status" value="1"/>
</dbReference>
<dbReference type="EMBL" id="JAUSVX010000031">
    <property type="protein sequence ID" value="MDQ0475177.1"/>
    <property type="molecule type" value="Genomic_DNA"/>
</dbReference>
<dbReference type="SMART" id="SM00345">
    <property type="entry name" value="HTH_GNTR"/>
    <property type="match status" value="1"/>
</dbReference>
<evidence type="ECO:0000259" key="4">
    <source>
        <dbReference type="PROSITE" id="PS50949"/>
    </source>
</evidence>
<gene>
    <name evidence="5" type="ORF">QO011_008219</name>
</gene>
<evidence type="ECO:0000256" key="1">
    <source>
        <dbReference type="ARBA" id="ARBA00023015"/>
    </source>
</evidence>
<comment type="caution">
    <text evidence="5">The sequence shown here is derived from an EMBL/GenBank/DDBJ whole genome shotgun (WGS) entry which is preliminary data.</text>
</comment>
<feature type="domain" description="HTH gntR-type" evidence="4">
    <location>
        <begin position="9"/>
        <end position="77"/>
    </location>
</feature>
<dbReference type="Gene3D" id="1.20.120.530">
    <property type="entry name" value="GntR ligand-binding domain-like"/>
    <property type="match status" value="1"/>
</dbReference>
<dbReference type="PANTHER" id="PTHR43537:SF5">
    <property type="entry name" value="UXU OPERON TRANSCRIPTIONAL REGULATOR"/>
    <property type="match status" value="1"/>
</dbReference>
<dbReference type="PROSITE" id="PS50949">
    <property type="entry name" value="HTH_GNTR"/>
    <property type="match status" value="1"/>
</dbReference>
<reference evidence="5 6" key="1">
    <citation type="submission" date="2023-07" db="EMBL/GenBank/DDBJ databases">
        <title>Genomic Encyclopedia of Type Strains, Phase IV (KMG-IV): sequencing the most valuable type-strain genomes for metagenomic binning, comparative biology and taxonomic classification.</title>
        <authorList>
            <person name="Goeker M."/>
        </authorList>
    </citation>
    <scope>NUCLEOTIDE SEQUENCE [LARGE SCALE GENOMIC DNA]</scope>
    <source>
        <strain evidence="5 6">DSM 19619</strain>
    </source>
</reference>
<organism evidence="5 6">
    <name type="scientific">Labrys wisconsinensis</name>
    <dbReference type="NCBI Taxonomy" id="425677"/>
    <lineage>
        <taxon>Bacteria</taxon>
        <taxon>Pseudomonadati</taxon>
        <taxon>Pseudomonadota</taxon>
        <taxon>Alphaproteobacteria</taxon>
        <taxon>Hyphomicrobiales</taxon>
        <taxon>Xanthobacteraceae</taxon>
        <taxon>Labrys</taxon>
    </lineage>
</organism>